<dbReference type="SUPFAM" id="SSF52540">
    <property type="entry name" value="P-loop containing nucleoside triphosphate hydrolases"/>
    <property type="match status" value="1"/>
</dbReference>
<dbReference type="Proteomes" id="UP000664073">
    <property type="component" value="Unassembled WGS sequence"/>
</dbReference>
<accession>A0A939HQR2</accession>
<keyword evidence="6" id="KW-1185">Reference proteome</keyword>
<evidence type="ECO:0000256" key="2">
    <source>
        <dbReference type="ARBA" id="ARBA00022741"/>
    </source>
</evidence>
<dbReference type="PANTHER" id="PTHR30258:SF3">
    <property type="entry name" value="SLL1921 PROTEIN"/>
    <property type="match status" value="1"/>
</dbReference>
<dbReference type="PANTHER" id="PTHR30258">
    <property type="entry name" value="TYPE II SECRETION SYSTEM PROTEIN GSPE-RELATED"/>
    <property type="match status" value="1"/>
</dbReference>
<protein>
    <submittedName>
        <fullName evidence="5">Flp pilus assembly complex ATPase component TadA</fullName>
    </submittedName>
</protein>
<proteinExistence type="inferred from homology"/>
<gene>
    <name evidence="5" type="primary">tadA</name>
    <name evidence="5" type="ORF">J2D77_14040</name>
</gene>
<dbReference type="GO" id="GO:0005886">
    <property type="term" value="C:plasma membrane"/>
    <property type="evidence" value="ECO:0007669"/>
    <property type="project" value="TreeGrafter"/>
</dbReference>
<organism evidence="5 6">
    <name type="scientific">Acetobacter garciniae</name>
    <dbReference type="NCBI Taxonomy" id="2817435"/>
    <lineage>
        <taxon>Bacteria</taxon>
        <taxon>Pseudomonadati</taxon>
        <taxon>Pseudomonadota</taxon>
        <taxon>Alphaproteobacteria</taxon>
        <taxon>Acetobacterales</taxon>
        <taxon>Acetobacteraceae</taxon>
        <taxon>Acetobacter</taxon>
    </lineage>
</organism>
<comment type="caution">
    <text evidence="5">The sequence shown here is derived from an EMBL/GenBank/DDBJ whole genome shotgun (WGS) entry which is preliminary data.</text>
</comment>
<name>A0A939HQR2_9PROT</name>
<keyword evidence="2" id="KW-0547">Nucleotide-binding</keyword>
<dbReference type="Gene3D" id="3.40.50.300">
    <property type="entry name" value="P-loop containing nucleotide triphosphate hydrolases"/>
    <property type="match status" value="1"/>
</dbReference>
<dbReference type="AlphaFoldDB" id="A0A939HQR2"/>
<evidence type="ECO:0000313" key="6">
    <source>
        <dbReference type="Proteomes" id="UP000664073"/>
    </source>
</evidence>
<feature type="domain" description="Bacterial type II secretion system protein E" evidence="4">
    <location>
        <begin position="230"/>
        <end position="518"/>
    </location>
</feature>
<evidence type="ECO:0000313" key="5">
    <source>
        <dbReference type="EMBL" id="MBO1326272.1"/>
    </source>
</evidence>
<evidence type="ECO:0000256" key="1">
    <source>
        <dbReference type="ARBA" id="ARBA00006611"/>
    </source>
</evidence>
<dbReference type="Gene3D" id="3.30.450.90">
    <property type="match status" value="1"/>
</dbReference>
<dbReference type="Pfam" id="PF00437">
    <property type="entry name" value="T2SSE"/>
    <property type="match status" value="1"/>
</dbReference>
<dbReference type="InterPro" id="IPR001482">
    <property type="entry name" value="T2SS/T4SS_dom"/>
</dbReference>
<evidence type="ECO:0000259" key="4">
    <source>
        <dbReference type="Pfam" id="PF00437"/>
    </source>
</evidence>
<keyword evidence="3" id="KW-0067">ATP-binding</keyword>
<dbReference type="RefSeq" id="WP_207846938.1">
    <property type="nucleotide sequence ID" value="NZ_JAFVMH010000008.1"/>
</dbReference>
<sequence>MGIFSRILHPFSSGPNAGGSSLPPAPRELLGQYSLDVNNEVITVSDALKSDVGVLQWIEELRETGDLKYLRVDWAPLSAVGEKLAHAHHSATVIHTENDRDMRGAALDLLKWGNDLGASDIHIRVLSRFAVIEVRLDNQILEAREITTGYADKLMRGLYNLSPNRGATYSETSSQDAAIGGPVLRGTGLVNVRIVHGPCAPISDAGHFMILRLQSSDNGRVRNAVEISKLRPVKIPDGALDLESQGWTAEQSELLQEFILAPTGSIVLTGPPGSGKTHVMHALSAHRQRVMPGQRQVFVEQPVELIAPWAIQLDIANTLDAKATGEAYAARTRQALRMDTNFLGLGEIRDAYIARIWLEAANGGMSMMTTMHTSSPFEVPSRLRDMDPDGLNFSVICNTAIISGLVAMRLVPLVCPHCAVPWTVDDSRFPPRVRQAIVSWSRGRSTDHLRRVGPGCDHCSRTGYAGRRVVAEVVDADEELMGDFIEFGATVARHRYHARPSADTTMLEKAMVLVSQGALDPFDARMTGRIRSYDDLMHERELGQRPPGAHH</sequence>
<dbReference type="EMBL" id="JAFVMH010000008">
    <property type="protein sequence ID" value="MBO1326272.1"/>
    <property type="molecule type" value="Genomic_DNA"/>
</dbReference>
<evidence type="ECO:0000256" key="3">
    <source>
        <dbReference type="ARBA" id="ARBA00022840"/>
    </source>
</evidence>
<dbReference type="GO" id="GO:0005524">
    <property type="term" value="F:ATP binding"/>
    <property type="evidence" value="ECO:0007669"/>
    <property type="project" value="UniProtKB-KW"/>
</dbReference>
<comment type="similarity">
    <text evidence="1">Belongs to the GSP E family.</text>
</comment>
<dbReference type="GO" id="GO:0016887">
    <property type="term" value="F:ATP hydrolysis activity"/>
    <property type="evidence" value="ECO:0007669"/>
    <property type="project" value="TreeGrafter"/>
</dbReference>
<reference evidence="5" key="1">
    <citation type="submission" date="2021-03" db="EMBL/GenBank/DDBJ databases">
        <title>The complete genome sequence of Acetobacter sp. TBRC 12339.</title>
        <authorList>
            <person name="Charoenyingcharoen P."/>
            <person name="Yukphan P."/>
        </authorList>
    </citation>
    <scope>NUCLEOTIDE SEQUENCE</scope>
    <source>
        <strain evidence="5">TBRC 12339</strain>
    </source>
</reference>
<dbReference type="InterPro" id="IPR027417">
    <property type="entry name" value="P-loop_NTPase"/>
</dbReference>